<accession>A0A0C2CMW1</accession>
<dbReference type="AlphaFoldDB" id="A0A0C2CMW1"/>
<keyword evidence="1" id="KW-0472">Membrane</keyword>
<gene>
    <name evidence="2" type="ORF">ANCDUO_11836</name>
</gene>
<evidence type="ECO:0000313" key="3">
    <source>
        <dbReference type="Proteomes" id="UP000054047"/>
    </source>
</evidence>
<name>A0A0C2CMW1_9BILA</name>
<reference evidence="2 3" key="1">
    <citation type="submission" date="2013-12" db="EMBL/GenBank/DDBJ databases">
        <title>Draft genome of the parsitic nematode Ancylostoma duodenale.</title>
        <authorList>
            <person name="Mitreva M."/>
        </authorList>
    </citation>
    <scope>NUCLEOTIDE SEQUENCE [LARGE SCALE GENOMIC DNA]</scope>
    <source>
        <strain evidence="2 3">Zhejiang</strain>
    </source>
</reference>
<proteinExistence type="predicted"/>
<evidence type="ECO:0000256" key="1">
    <source>
        <dbReference type="SAM" id="Phobius"/>
    </source>
</evidence>
<feature type="transmembrane region" description="Helical" evidence="1">
    <location>
        <begin position="46"/>
        <end position="67"/>
    </location>
</feature>
<keyword evidence="1" id="KW-1133">Transmembrane helix</keyword>
<evidence type="ECO:0000313" key="2">
    <source>
        <dbReference type="EMBL" id="KIH57968.1"/>
    </source>
</evidence>
<dbReference type="EMBL" id="KN733697">
    <property type="protein sequence ID" value="KIH57968.1"/>
    <property type="molecule type" value="Genomic_DNA"/>
</dbReference>
<dbReference type="Proteomes" id="UP000054047">
    <property type="component" value="Unassembled WGS sequence"/>
</dbReference>
<keyword evidence="3" id="KW-1185">Reference proteome</keyword>
<sequence>MERVVALEFAGWYRRVWRDSHKIYLVLLSVTLTITPTKDEVRRQRMMLTITGISVILVSIPNLVLILNEWKAPSINALVVGEFHE</sequence>
<protein>
    <submittedName>
        <fullName evidence="2">Uncharacterized protein</fullName>
    </submittedName>
</protein>
<dbReference type="OrthoDB" id="5862307at2759"/>
<keyword evidence="1" id="KW-0812">Transmembrane</keyword>
<organism evidence="2 3">
    <name type="scientific">Ancylostoma duodenale</name>
    <dbReference type="NCBI Taxonomy" id="51022"/>
    <lineage>
        <taxon>Eukaryota</taxon>
        <taxon>Metazoa</taxon>
        <taxon>Ecdysozoa</taxon>
        <taxon>Nematoda</taxon>
        <taxon>Chromadorea</taxon>
        <taxon>Rhabditida</taxon>
        <taxon>Rhabditina</taxon>
        <taxon>Rhabditomorpha</taxon>
        <taxon>Strongyloidea</taxon>
        <taxon>Ancylostomatidae</taxon>
        <taxon>Ancylostomatinae</taxon>
        <taxon>Ancylostoma</taxon>
    </lineage>
</organism>